<gene>
    <name evidence="7" type="ORF">FE257_010031</name>
</gene>
<feature type="domain" description="Xylanolytic transcriptional activator regulatory" evidence="6">
    <location>
        <begin position="113"/>
        <end position="295"/>
    </location>
</feature>
<dbReference type="CDD" id="cd12148">
    <property type="entry name" value="fungal_TF_MHR"/>
    <property type="match status" value="1"/>
</dbReference>
<name>A0AAD4GYF4_ASPNN</name>
<evidence type="ECO:0000256" key="2">
    <source>
        <dbReference type="ARBA" id="ARBA00023015"/>
    </source>
</evidence>
<evidence type="ECO:0000256" key="5">
    <source>
        <dbReference type="SAM" id="MobiDB-lite"/>
    </source>
</evidence>
<dbReference type="GO" id="GO:0006351">
    <property type="term" value="P:DNA-templated transcription"/>
    <property type="evidence" value="ECO:0007669"/>
    <property type="project" value="InterPro"/>
</dbReference>
<dbReference type="GO" id="GO:0008270">
    <property type="term" value="F:zinc ion binding"/>
    <property type="evidence" value="ECO:0007669"/>
    <property type="project" value="InterPro"/>
</dbReference>
<protein>
    <recommendedName>
        <fullName evidence="6">Xylanolytic transcriptional activator regulatory domain-containing protein</fullName>
    </recommendedName>
</protein>
<keyword evidence="4" id="KW-0539">Nucleus</keyword>
<accession>A0AAD4GYF4</accession>
<comment type="caution">
    <text evidence="7">The sequence shown here is derived from an EMBL/GenBank/DDBJ whole genome shotgun (WGS) entry which is preliminary data.</text>
</comment>
<sequence length="630" mass="71501">MAEPAKNEGILERLQKLEEAVFGARQSQPSLQDSSLLPASARQLSPTILASPRVTEEHELASKLLQGIGTHENLMVEPISQILEDQSKVRHKIVNFLESIKLPTKAEALSLFNYYLDNVHYLHPVIHPESVEQTIEDVYMDAYTQQCSKPSQVVLLLSILASSSHQWRPQGVNDLIHISPKEAIYMSSIWSNVALDLLDYLRRTTSASIETIQATGIVSYAIYNTQGFSPILRSLHSILVAMARDLSLHEIDSPRKKRTQSNSQANALEDEIKRRIWWFIASTDWLLAFTPGPQEGIYSIQTQHMCVNHPKSRLGDDDEETIQWFLQRIRLAELCRTVVDSLPRFLERPETMDYKTIIDLDSKLQGFTESLPDFFRFGRNNDTENLGSQLNAQRYLIHIGVNTRRIKLHQPFLVRGFIEPKYTFSRNACLSSSRAILEVCHMLEEKKKDLAFIPARLASVVHHVFMAAVVLVMDLCFNKDEGREEQRQEEVSRACRMIDGWKDESIMATQFLEPIMNILRKHKNRVLQQPGISSALLHPASSDNIMLPGPRNPSRDDGMHTTVDECDLPASPDAHQCGLIQADDDDWDFDSMMQNYIDLGQNVDANTWDDIFADLGSFQTFNAGGNGLYG</sequence>
<evidence type="ECO:0000313" key="7">
    <source>
        <dbReference type="EMBL" id="KAF9893861.1"/>
    </source>
</evidence>
<dbReference type="PANTHER" id="PTHR31001:SF90">
    <property type="entry name" value="CENTROMERE DNA-BINDING PROTEIN COMPLEX CBF3 SUBUNIT B"/>
    <property type="match status" value="1"/>
</dbReference>
<proteinExistence type="predicted"/>
<dbReference type="AlphaFoldDB" id="A0AAD4GYF4"/>
<evidence type="ECO:0000256" key="4">
    <source>
        <dbReference type="ARBA" id="ARBA00023242"/>
    </source>
</evidence>
<keyword evidence="3" id="KW-0804">Transcription</keyword>
<keyword evidence="8" id="KW-1185">Reference proteome</keyword>
<dbReference type="InterPro" id="IPR050613">
    <property type="entry name" value="Sec_Metabolite_Reg"/>
</dbReference>
<dbReference type="GO" id="GO:0005634">
    <property type="term" value="C:nucleus"/>
    <property type="evidence" value="ECO:0007669"/>
    <property type="project" value="UniProtKB-SubCell"/>
</dbReference>
<reference evidence="7" key="2">
    <citation type="submission" date="2020-02" db="EMBL/GenBank/DDBJ databases">
        <authorList>
            <person name="Gilchrist C.L.M."/>
            <person name="Chooi Y.-H."/>
        </authorList>
    </citation>
    <scope>NUCLEOTIDE SEQUENCE</scope>
    <source>
        <strain evidence="7">MST-FP2251</strain>
    </source>
</reference>
<evidence type="ECO:0000259" key="6">
    <source>
        <dbReference type="Pfam" id="PF04082"/>
    </source>
</evidence>
<reference evidence="7" key="1">
    <citation type="journal article" date="2019" name="Beilstein J. Org. Chem.">
        <title>Nanangenines: drimane sesquiterpenoids as the dominant metabolite cohort of a novel Australian fungus, Aspergillus nanangensis.</title>
        <authorList>
            <person name="Lacey H.J."/>
            <person name="Gilchrist C.L.M."/>
            <person name="Crombie A."/>
            <person name="Kalaitzis J.A."/>
            <person name="Vuong D."/>
            <person name="Rutledge P.J."/>
            <person name="Turner P."/>
            <person name="Pitt J.I."/>
            <person name="Lacey E."/>
            <person name="Chooi Y.H."/>
            <person name="Piggott A.M."/>
        </authorList>
    </citation>
    <scope>NUCLEOTIDE SEQUENCE</scope>
    <source>
        <strain evidence="7">MST-FP2251</strain>
    </source>
</reference>
<comment type="subcellular location">
    <subcellularLocation>
        <location evidence="1">Nucleus</location>
    </subcellularLocation>
</comment>
<keyword evidence="2" id="KW-0805">Transcription regulation</keyword>
<evidence type="ECO:0000256" key="1">
    <source>
        <dbReference type="ARBA" id="ARBA00004123"/>
    </source>
</evidence>
<dbReference type="Pfam" id="PF04082">
    <property type="entry name" value="Fungal_trans"/>
    <property type="match status" value="1"/>
</dbReference>
<dbReference type="PANTHER" id="PTHR31001">
    <property type="entry name" value="UNCHARACTERIZED TRANSCRIPTIONAL REGULATORY PROTEIN"/>
    <property type="match status" value="1"/>
</dbReference>
<feature type="region of interest" description="Disordered" evidence="5">
    <location>
        <begin position="539"/>
        <end position="558"/>
    </location>
</feature>
<dbReference type="GO" id="GO:0003677">
    <property type="term" value="F:DNA binding"/>
    <property type="evidence" value="ECO:0007669"/>
    <property type="project" value="InterPro"/>
</dbReference>
<dbReference type="InterPro" id="IPR007219">
    <property type="entry name" value="XnlR_reg_dom"/>
</dbReference>
<organism evidence="7 8">
    <name type="scientific">Aspergillus nanangensis</name>
    <dbReference type="NCBI Taxonomy" id="2582783"/>
    <lineage>
        <taxon>Eukaryota</taxon>
        <taxon>Fungi</taxon>
        <taxon>Dikarya</taxon>
        <taxon>Ascomycota</taxon>
        <taxon>Pezizomycotina</taxon>
        <taxon>Eurotiomycetes</taxon>
        <taxon>Eurotiomycetidae</taxon>
        <taxon>Eurotiales</taxon>
        <taxon>Aspergillaceae</taxon>
        <taxon>Aspergillus</taxon>
        <taxon>Aspergillus subgen. Circumdati</taxon>
    </lineage>
</organism>
<evidence type="ECO:0000256" key="3">
    <source>
        <dbReference type="ARBA" id="ARBA00023163"/>
    </source>
</evidence>
<evidence type="ECO:0000313" key="8">
    <source>
        <dbReference type="Proteomes" id="UP001194746"/>
    </source>
</evidence>
<dbReference type="EMBL" id="VCAU01000006">
    <property type="protein sequence ID" value="KAF9893861.1"/>
    <property type="molecule type" value="Genomic_DNA"/>
</dbReference>
<dbReference type="Proteomes" id="UP001194746">
    <property type="component" value="Unassembled WGS sequence"/>
</dbReference>